<dbReference type="Pfam" id="PF03237">
    <property type="entry name" value="Terminase_6N"/>
    <property type="match status" value="1"/>
</dbReference>
<name>A0A1X7KNV5_9BURK</name>
<dbReference type="Gene3D" id="3.40.50.300">
    <property type="entry name" value="P-loop containing nucleotide triphosphate hydrolases"/>
    <property type="match status" value="1"/>
</dbReference>
<evidence type="ECO:0000313" key="2">
    <source>
        <dbReference type="EMBL" id="SMG43070.1"/>
    </source>
</evidence>
<dbReference type="Proteomes" id="UP000193228">
    <property type="component" value="Unassembled WGS sequence"/>
</dbReference>
<feature type="domain" description="Terminase large subunit ribonuclease H-like" evidence="1">
    <location>
        <begin position="357"/>
        <end position="464"/>
    </location>
</feature>
<gene>
    <name evidence="2" type="ORF">SAMN06265784_104135</name>
</gene>
<dbReference type="GO" id="GO:0005524">
    <property type="term" value="F:ATP binding"/>
    <property type="evidence" value="ECO:0007669"/>
    <property type="project" value="InterPro"/>
</dbReference>
<evidence type="ECO:0000313" key="3">
    <source>
        <dbReference type="Proteomes" id="UP000193228"/>
    </source>
</evidence>
<dbReference type="AlphaFoldDB" id="A0A1X7KNV5"/>
<dbReference type="NCBIfam" id="NF033889">
    <property type="entry name" value="termin_lrg_T7"/>
    <property type="match status" value="1"/>
</dbReference>
<dbReference type="RefSeq" id="WP_085483797.1">
    <property type="nucleotide sequence ID" value="NZ_FXAT01000004.1"/>
</dbReference>
<dbReference type="GO" id="GO:0016887">
    <property type="term" value="F:ATP hydrolysis activity"/>
    <property type="evidence" value="ECO:0007669"/>
    <property type="project" value="InterPro"/>
</dbReference>
<dbReference type="InterPro" id="IPR027417">
    <property type="entry name" value="P-loop_NTPase"/>
</dbReference>
<dbReference type="OrthoDB" id="1634373at2"/>
<dbReference type="InterPro" id="IPR044271">
    <property type="entry name" value="Terminase_large_su_gp19"/>
</dbReference>
<dbReference type="InterPro" id="IPR054762">
    <property type="entry name" value="Gp19_RNaseH-like"/>
</dbReference>
<protein>
    <recommendedName>
        <fullName evidence="1">Terminase large subunit ribonuclease H-like domain-containing protein</fullName>
    </recommendedName>
</protein>
<dbReference type="EMBL" id="FXAT01000004">
    <property type="protein sequence ID" value="SMG43070.1"/>
    <property type="molecule type" value="Genomic_DNA"/>
</dbReference>
<accession>A0A1X7KNV5</accession>
<dbReference type="HAMAP" id="MF_04147">
    <property type="entry name" value="TERL_T7"/>
    <property type="match status" value="1"/>
</dbReference>
<dbReference type="InterPro" id="IPR047987">
    <property type="entry name" value="Gp19-like_virus"/>
</dbReference>
<dbReference type="STRING" id="1515439.SAMN06265784_104135"/>
<sequence>MTEQAVDPLKQDFRNFLYLVWRHLNLPTPTPVQYDIARFLQHGPKRRIVEAFRGIGKSWITAAYVLWLLYCNPEERILVVSASKGRADAFSVFVKRLIAEMPLLQHLKPREGQRDSIVAFDVGPSSAHQAPSVRSVGITGQLTGGRATHIIADDVEVPNNALTQTMRDKLAEAVKEFDAVLVPGGVITYLGTPQTEMSLYNVLPERGYVVRVWPARFPNAALRARYGDRLAPFVARKLDKDPTLADQCSGRGAAVEPSRFHDLDLLERSASYGRTGFAMQFMLDTSFSDQDKYPLKLSDLMVLNLSMDIAPVKLAWASGPDQMLKDLQSVGLQGDRWYRPLFVSKDFVEYQGCVLSIDPSGRGGDETSYAVVAMLNGFLYLLSAGGFKGGYEDATLQSLADVAKKFRVKHVTVEPNFGDGMFTKLLTPFLTRTYPCTTEEVRSSGQKERRIIDVLEPVMNQHRLVVDEALVERDMENYNEYPHEKFHQYQLFYQMSRITRERGALAKDDRIDALAMAVAYWVEQMDKDTQKVLDDHKEEMLRLELEKFSQHVLGYAPPSDNWGDGWA</sequence>
<reference evidence="3" key="1">
    <citation type="submission" date="2017-04" db="EMBL/GenBank/DDBJ databases">
        <authorList>
            <person name="Varghese N."/>
            <person name="Submissions S."/>
        </authorList>
    </citation>
    <scope>NUCLEOTIDE SEQUENCE [LARGE SCALE GENOMIC DNA]</scope>
    <source>
        <strain evidence="3">LMG 29540</strain>
    </source>
</reference>
<dbReference type="Pfam" id="PF22530">
    <property type="entry name" value="Terminase-T7_RNaseH-like"/>
    <property type="match status" value="1"/>
</dbReference>
<dbReference type="GO" id="GO:0004519">
    <property type="term" value="F:endonuclease activity"/>
    <property type="evidence" value="ECO:0007669"/>
    <property type="project" value="InterPro"/>
</dbReference>
<evidence type="ECO:0000259" key="1">
    <source>
        <dbReference type="Pfam" id="PF22530"/>
    </source>
</evidence>
<dbReference type="Gene3D" id="3.30.420.240">
    <property type="match status" value="1"/>
</dbReference>
<dbReference type="SUPFAM" id="SSF52540">
    <property type="entry name" value="P-loop containing nucleoside triphosphate hydrolases"/>
    <property type="match status" value="1"/>
</dbReference>
<keyword evidence="3" id="KW-1185">Reference proteome</keyword>
<organism evidence="2 3">
    <name type="scientific">Paraburkholderia susongensis</name>
    <dbReference type="NCBI Taxonomy" id="1515439"/>
    <lineage>
        <taxon>Bacteria</taxon>
        <taxon>Pseudomonadati</taxon>
        <taxon>Pseudomonadota</taxon>
        <taxon>Betaproteobacteria</taxon>
        <taxon>Burkholderiales</taxon>
        <taxon>Burkholderiaceae</taxon>
        <taxon>Paraburkholderia</taxon>
    </lineage>
</organism>
<proteinExistence type="inferred from homology"/>